<dbReference type="PANTHER" id="PTHR16515">
    <property type="entry name" value="PR DOMAIN ZINC FINGER PROTEIN"/>
    <property type="match status" value="1"/>
</dbReference>
<dbReference type="Gene3D" id="3.30.160.60">
    <property type="entry name" value="Classic Zinc Finger"/>
    <property type="match status" value="2"/>
</dbReference>
<feature type="domain" description="C2H2-type" evidence="9">
    <location>
        <begin position="542"/>
        <end position="570"/>
    </location>
</feature>
<evidence type="ECO:0000259" key="9">
    <source>
        <dbReference type="PROSITE" id="PS50157"/>
    </source>
</evidence>
<dbReference type="GO" id="GO:0005634">
    <property type="term" value="C:nucleus"/>
    <property type="evidence" value="ECO:0007669"/>
    <property type="project" value="UniProtKB-SubCell"/>
</dbReference>
<dbReference type="PANTHER" id="PTHR16515:SF66">
    <property type="entry name" value="C2H2-TYPE DOMAIN-CONTAINING PROTEIN"/>
    <property type="match status" value="1"/>
</dbReference>
<accession>U5EPP3</accession>
<evidence type="ECO:0000256" key="5">
    <source>
        <dbReference type="ARBA" id="ARBA00022833"/>
    </source>
</evidence>
<comment type="subcellular location">
    <subcellularLocation>
        <location evidence="1">Nucleus</location>
    </subcellularLocation>
</comment>
<organism evidence="11">
    <name type="scientific">Corethrella appendiculata</name>
    <dbReference type="NCBI Taxonomy" id="1370023"/>
    <lineage>
        <taxon>Eukaryota</taxon>
        <taxon>Metazoa</taxon>
        <taxon>Ecdysozoa</taxon>
        <taxon>Arthropoda</taxon>
        <taxon>Hexapoda</taxon>
        <taxon>Insecta</taxon>
        <taxon>Pterygota</taxon>
        <taxon>Neoptera</taxon>
        <taxon>Endopterygota</taxon>
        <taxon>Diptera</taxon>
        <taxon>Nematocera</taxon>
        <taxon>Culicoidea</taxon>
        <taxon>Chaoboridae</taxon>
        <taxon>Corethrella</taxon>
    </lineage>
</organism>
<dbReference type="SUPFAM" id="SSF57716">
    <property type="entry name" value="Glucocorticoid receptor-like (DNA-binding domain)"/>
    <property type="match status" value="1"/>
</dbReference>
<dbReference type="EMBL" id="GANO01004609">
    <property type="protein sequence ID" value="JAB55262.1"/>
    <property type="molecule type" value="mRNA"/>
</dbReference>
<dbReference type="Pfam" id="PF07776">
    <property type="entry name" value="zf-AD"/>
    <property type="match status" value="1"/>
</dbReference>
<proteinExistence type="evidence at transcript level"/>
<dbReference type="InterPro" id="IPR036236">
    <property type="entry name" value="Znf_C2H2_sf"/>
</dbReference>
<evidence type="ECO:0000313" key="11">
    <source>
        <dbReference type="EMBL" id="JAB55262.1"/>
    </source>
</evidence>
<keyword evidence="4 7" id="KW-0863">Zinc-finger</keyword>
<dbReference type="AlphaFoldDB" id="U5EPP3"/>
<evidence type="ECO:0000256" key="7">
    <source>
        <dbReference type="PROSITE-ProRule" id="PRU00042"/>
    </source>
</evidence>
<protein>
    <submittedName>
        <fullName evidence="11">Uncharacterized protein</fullName>
    </submittedName>
</protein>
<evidence type="ECO:0000256" key="2">
    <source>
        <dbReference type="ARBA" id="ARBA00022723"/>
    </source>
</evidence>
<keyword evidence="5" id="KW-0862">Zinc</keyword>
<name>U5EPP3_9DIPT</name>
<comment type="caution">
    <text evidence="8">Lacks conserved residue(s) required for the propagation of feature annotation.</text>
</comment>
<feature type="non-terminal residue" evidence="11">
    <location>
        <position position="1"/>
    </location>
</feature>
<dbReference type="GO" id="GO:0010468">
    <property type="term" value="P:regulation of gene expression"/>
    <property type="evidence" value="ECO:0007669"/>
    <property type="project" value="TreeGrafter"/>
</dbReference>
<feature type="non-terminal residue" evidence="11">
    <location>
        <position position="571"/>
    </location>
</feature>
<reference evidence="11" key="1">
    <citation type="journal article" date="2014" name="Insect Biochem. Mol. Biol.">
        <title>An insight into the sialome of the frog biting fly, Corethrella appendiculata.</title>
        <authorList>
            <person name="Ribeiro J.M.C."/>
            <person name="Chagas A.C."/>
            <person name="Pham V.M."/>
            <person name="Lounibos L.P."/>
            <person name="Calvo E."/>
        </authorList>
    </citation>
    <scope>NUCLEOTIDE SEQUENCE</scope>
    <source>
        <tissue evidence="11">Salivary glands</tissue>
    </source>
</reference>
<evidence type="ECO:0000259" key="10">
    <source>
        <dbReference type="PROSITE" id="PS51915"/>
    </source>
</evidence>
<keyword evidence="6" id="KW-0539">Nucleus</keyword>
<evidence type="ECO:0000256" key="1">
    <source>
        <dbReference type="ARBA" id="ARBA00004123"/>
    </source>
</evidence>
<dbReference type="PROSITE" id="PS51915">
    <property type="entry name" value="ZAD"/>
    <property type="match status" value="1"/>
</dbReference>
<evidence type="ECO:0000256" key="4">
    <source>
        <dbReference type="ARBA" id="ARBA00022771"/>
    </source>
</evidence>
<dbReference type="InterPro" id="IPR013087">
    <property type="entry name" value="Znf_C2H2_type"/>
</dbReference>
<evidence type="ECO:0000256" key="8">
    <source>
        <dbReference type="PROSITE-ProRule" id="PRU01263"/>
    </source>
</evidence>
<dbReference type="Gene3D" id="3.40.1800.20">
    <property type="match status" value="1"/>
</dbReference>
<keyword evidence="3" id="KW-0677">Repeat</keyword>
<dbReference type="SUPFAM" id="SSF57667">
    <property type="entry name" value="beta-beta-alpha zinc fingers"/>
    <property type="match status" value="1"/>
</dbReference>
<dbReference type="GO" id="GO:0008270">
    <property type="term" value="F:zinc ion binding"/>
    <property type="evidence" value="ECO:0007669"/>
    <property type="project" value="UniProtKB-KW"/>
</dbReference>
<dbReference type="PROSITE" id="PS50157">
    <property type="entry name" value="ZINC_FINGER_C2H2_2"/>
    <property type="match status" value="2"/>
</dbReference>
<dbReference type="SMART" id="SM00355">
    <property type="entry name" value="ZnF_C2H2"/>
    <property type="match status" value="7"/>
</dbReference>
<dbReference type="InterPro" id="IPR050331">
    <property type="entry name" value="Zinc_finger"/>
</dbReference>
<feature type="domain" description="C2H2-type" evidence="9">
    <location>
        <begin position="261"/>
        <end position="288"/>
    </location>
</feature>
<dbReference type="PROSITE" id="PS00028">
    <property type="entry name" value="ZINC_FINGER_C2H2_1"/>
    <property type="match status" value="3"/>
</dbReference>
<keyword evidence="2" id="KW-0479">Metal-binding</keyword>
<sequence>SIFSSISNISNEIIAKKVYDFSYIEICQDDGLPQTICKECIKEVKSVNEFVEKCRETNRKLRKLYGIRSEENHDNFEILEPGFVESNLNSVFLCEKLEIKEEEENEIQEIELEVLKEVEVNDYTVDDDVESYHSEHGEEELVEQEDEYVIENVPNTIEEKKPKKQATRKKRKMISQNFNWDDETDCKRIRKEEELITEDAPEVVEKFGTDGGLIRFDKVPISGFTCCGCFKSHPTREEMEKHAKMAHFYFNVDEGKYAKKYNCDYCFRRYFEEKHLKRHLQTITDTKFLYVCSICKARVNFPRKLREHAQTHASTDVFDPEKASPDDDKELEIRRILMCRPREERPIREVDPSVLEKPGKDGKMVKFYRYGITGHICCTCVISFQTRSELLDHGAKSHHKKIWSINKNKHFVCNICNKRYSNEKELRFHKAVQQKIKFYYKCSVCKTHLSTIRQARGHAAIHPSKRDRTKVDDDDGFVTELENEEDDQNVVETDINNEEDSNDFTIESLNVNSTSNLEFKVVEKLDREGNVITFNRIDIEGYVCCGCMEDFQTREQLDDHALSTHAKNSDS</sequence>
<evidence type="ECO:0000256" key="3">
    <source>
        <dbReference type="ARBA" id="ARBA00022737"/>
    </source>
</evidence>
<dbReference type="InterPro" id="IPR012934">
    <property type="entry name" value="Znf_AD"/>
</dbReference>
<feature type="domain" description="ZAD" evidence="10">
    <location>
        <begin position="1"/>
        <end position="64"/>
    </location>
</feature>
<dbReference type="SMART" id="SM00868">
    <property type="entry name" value="zf-AD"/>
    <property type="match status" value="1"/>
</dbReference>
<evidence type="ECO:0000256" key="6">
    <source>
        <dbReference type="ARBA" id="ARBA00023242"/>
    </source>
</evidence>